<proteinExistence type="predicted"/>
<dbReference type="PANTHER" id="PTHR43377">
    <property type="entry name" value="BILIVERDIN REDUCTASE A"/>
    <property type="match status" value="1"/>
</dbReference>
<sequence length="367" mass="42104">MRAKIGFIGSGWRAHGYWKVIKELPDRFEVAAILTHSGKSREIAEQEYPGKVYDSFDKFAEQKLDYVMLLVPRTHVLDYVERLFQRNIPVLSETPPGDGLEELLECYRLKQRFQGKIQVAEQYFLQPYHSGVYGLIREGRIGEVSNLTISMIHDYHGISIMRRMLGSGFQNCEITARAYTFPVHTHCGRGGLYGNPGAVTMDRRKVAEFVFEGAFQKVGFFQFSDEQYFNYFRTRHINIQGDKGEIFDDQAAYMGEDGYPVKGRIVREDLGQYSNLEGYCLRGLGLNGEWIYRNPYEDSGARLSDDEIAMAGILDGMAEYVRTGKEIYSLEEALQDTYLYLCMDEAIEQGNAVCTKTQEWALPFIQE</sequence>
<dbReference type="InterPro" id="IPR000683">
    <property type="entry name" value="Gfo/Idh/MocA-like_OxRdtase_N"/>
</dbReference>
<dbReference type="AlphaFoldDB" id="A0A9D0ZXT5"/>
<feature type="domain" description="Gfo/Idh/MocA-like oxidoreductase N-terminal" evidence="1">
    <location>
        <begin position="4"/>
        <end position="119"/>
    </location>
</feature>
<dbReference type="Gene3D" id="3.40.50.720">
    <property type="entry name" value="NAD(P)-binding Rossmann-like Domain"/>
    <property type="match status" value="1"/>
</dbReference>
<accession>A0A9D0ZXT5</accession>
<name>A0A9D0ZXT5_9FIRM</name>
<evidence type="ECO:0000313" key="3">
    <source>
        <dbReference type="Proteomes" id="UP000886886"/>
    </source>
</evidence>
<evidence type="ECO:0000259" key="1">
    <source>
        <dbReference type="Pfam" id="PF01408"/>
    </source>
</evidence>
<dbReference type="SUPFAM" id="SSF51735">
    <property type="entry name" value="NAD(P)-binding Rossmann-fold domains"/>
    <property type="match status" value="1"/>
</dbReference>
<dbReference type="PANTHER" id="PTHR43377:SF2">
    <property type="entry name" value="BINDING ROSSMANN FOLD OXIDOREDUCTASE, PUTATIVE (AFU_ORTHOLOGUE AFUA_4G00560)-RELATED"/>
    <property type="match status" value="1"/>
</dbReference>
<gene>
    <name evidence="2" type="ORF">IAB26_08935</name>
</gene>
<evidence type="ECO:0000313" key="2">
    <source>
        <dbReference type="EMBL" id="HIQ96673.1"/>
    </source>
</evidence>
<dbReference type="InterPro" id="IPR051450">
    <property type="entry name" value="Gfo/Idh/MocA_Oxidoreductases"/>
</dbReference>
<organism evidence="2 3">
    <name type="scientific">Candidatus Limivivens merdigallinarum</name>
    <dbReference type="NCBI Taxonomy" id="2840859"/>
    <lineage>
        <taxon>Bacteria</taxon>
        <taxon>Bacillati</taxon>
        <taxon>Bacillota</taxon>
        <taxon>Clostridia</taxon>
        <taxon>Lachnospirales</taxon>
        <taxon>Lachnospiraceae</taxon>
        <taxon>Lachnospiraceae incertae sedis</taxon>
        <taxon>Candidatus Limivivens</taxon>
    </lineage>
</organism>
<dbReference type="Pfam" id="PF01408">
    <property type="entry name" value="GFO_IDH_MocA"/>
    <property type="match status" value="1"/>
</dbReference>
<dbReference type="GO" id="GO:0000166">
    <property type="term" value="F:nucleotide binding"/>
    <property type="evidence" value="ECO:0007669"/>
    <property type="project" value="InterPro"/>
</dbReference>
<reference evidence="2" key="1">
    <citation type="submission" date="2020-10" db="EMBL/GenBank/DDBJ databases">
        <authorList>
            <person name="Gilroy R."/>
        </authorList>
    </citation>
    <scope>NUCLEOTIDE SEQUENCE</scope>
    <source>
        <strain evidence="2">ChiSjej3B21-11622</strain>
    </source>
</reference>
<dbReference type="InterPro" id="IPR036291">
    <property type="entry name" value="NAD(P)-bd_dom_sf"/>
</dbReference>
<dbReference type="EMBL" id="DVFT01000136">
    <property type="protein sequence ID" value="HIQ96673.1"/>
    <property type="molecule type" value="Genomic_DNA"/>
</dbReference>
<dbReference type="Proteomes" id="UP000886886">
    <property type="component" value="Unassembled WGS sequence"/>
</dbReference>
<protein>
    <submittedName>
        <fullName evidence="2">Gfo/Idh/MocA family oxidoreductase</fullName>
    </submittedName>
</protein>
<comment type="caution">
    <text evidence="2">The sequence shown here is derived from an EMBL/GenBank/DDBJ whole genome shotgun (WGS) entry which is preliminary data.</text>
</comment>
<reference evidence="2" key="2">
    <citation type="journal article" date="2021" name="PeerJ">
        <title>Extensive microbial diversity within the chicken gut microbiome revealed by metagenomics and culture.</title>
        <authorList>
            <person name="Gilroy R."/>
            <person name="Ravi A."/>
            <person name="Getino M."/>
            <person name="Pursley I."/>
            <person name="Horton D.L."/>
            <person name="Alikhan N.F."/>
            <person name="Baker D."/>
            <person name="Gharbi K."/>
            <person name="Hall N."/>
            <person name="Watson M."/>
            <person name="Adriaenssens E.M."/>
            <person name="Foster-Nyarko E."/>
            <person name="Jarju S."/>
            <person name="Secka A."/>
            <person name="Antonio M."/>
            <person name="Oren A."/>
            <person name="Chaudhuri R.R."/>
            <person name="La Ragione R."/>
            <person name="Hildebrand F."/>
            <person name="Pallen M.J."/>
        </authorList>
    </citation>
    <scope>NUCLEOTIDE SEQUENCE</scope>
    <source>
        <strain evidence="2">ChiSjej3B21-11622</strain>
    </source>
</reference>